<dbReference type="Gene3D" id="1.10.510.10">
    <property type="entry name" value="Transferase(Phosphotransferase) domain 1"/>
    <property type="match status" value="1"/>
</dbReference>
<dbReference type="GO" id="GO:0004672">
    <property type="term" value="F:protein kinase activity"/>
    <property type="evidence" value="ECO:0000318"/>
    <property type="project" value="GO_Central"/>
</dbReference>
<dbReference type="SUPFAM" id="SSF56112">
    <property type="entry name" value="Protein kinase-like (PK-like)"/>
    <property type="match status" value="1"/>
</dbReference>
<dbReference type="PANTHER" id="PTHR48011:SF7">
    <property type="entry name" value="F10K1.14 PROTEIN"/>
    <property type="match status" value="1"/>
</dbReference>
<evidence type="ECO:0000256" key="1">
    <source>
        <dbReference type="ARBA" id="ARBA00022679"/>
    </source>
</evidence>
<feature type="domain" description="Protein kinase" evidence="7">
    <location>
        <begin position="7"/>
        <end position="260"/>
    </location>
</feature>
<keyword evidence="2 5" id="KW-0547">Nucleotide-binding</keyword>
<dbReference type="Pfam" id="PF00069">
    <property type="entry name" value="Pkinase"/>
    <property type="match status" value="1"/>
</dbReference>
<dbReference type="InterPro" id="IPR008271">
    <property type="entry name" value="Ser/Thr_kinase_AS"/>
</dbReference>
<reference evidence="8 9" key="1">
    <citation type="journal article" date="2017" name="Nat. Commun.">
        <title>Genome assembly with in vitro proximity ligation data and whole-genome triplication in lettuce.</title>
        <authorList>
            <person name="Reyes-Chin-Wo S."/>
            <person name="Wang Z."/>
            <person name="Yang X."/>
            <person name="Kozik A."/>
            <person name="Arikit S."/>
            <person name="Song C."/>
            <person name="Xia L."/>
            <person name="Froenicke L."/>
            <person name="Lavelle D.O."/>
            <person name="Truco M.J."/>
            <person name="Xia R."/>
            <person name="Zhu S."/>
            <person name="Xu C."/>
            <person name="Xu H."/>
            <person name="Xu X."/>
            <person name="Cox K."/>
            <person name="Korf I."/>
            <person name="Meyers B.C."/>
            <person name="Michelmore R.W."/>
        </authorList>
    </citation>
    <scope>NUCLEOTIDE SEQUENCE [LARGE SCALE GENOMIC DNA]</scope>
    <source>
        <strain evidence="9">cv. Salinas</strain>
        <tissue evidence="8">Seedlings</tissue>
    </source>
</reference>
<dbReference type="EMBL" id="NBSK02000005">
    <property type="protein sequence ID" value="KAJ0206353.1"/>
    <property type="molecule type" value="Genomic_DNA"/>
</dbReference>
<evidence type="ECO:0000256" key="5">
    <source>
        <dbReference type="PROSITE-ProRule" id="PRU10141"/>
    </source>
</evidence>
<dbReference type="PANTHER" id="PTHR48011">
    <property type="entry name" value="CCR4-NOT TRANSCRIPTIONAL COMPLEX SUBUNIT CAF120-RELATED"/>
    <property type="match status" value="1"/>
</dbReference>
<comment type="caution">
    <text evidence="8">The sequence shown here is derived from an EMBL/GenBank/DDBJ whole genome shotgun (WGS) entry which is preliminary data.</text>
</comment>
<evidence type="ECO:0000256" key="6">
    <source>
        <dbReference type="RuleBase" id="RU000304"/>
    </source>
</evidence>
<dbReference type="CDD" id="cd06606">
    <property type="entry name" value="STKc_MAPKKK"/>
    <property type="match status" value="1"/>
</dbReference>
<dbReference type="SMART" id="SM00220">
    <property type="entry name" value="S_TKc"/>
    <property type="match status" value="1"/>
</dbReference>
<keyword evidence="4 5" id="KW-0067">ATP-binding</keyword>
<proteinExistence type="inferred from homology"/>
<dbReference type="AlphaFoldDB" id="A0A9R1VHT7"/>
<dbReference type="GO" id="GO:0007165">
    <property type="term" value="P:signal transduction"/>
    <property type="evidence" value="ECO:0000318"/>
    <property type="project" value="GO_Central"/>
</dbReference>
<protein>
    <recommendedName>
        <fullName evidence="7">Protein kinase domain-containing protein</fullName>
    </recommendedName>
</protein>
<dbReference type="InterPro" id="IPR052751">
    <property type="entry name" value="Plant_MAPKKK"/>
</dbReference>
<keyword evidence="9" id="KW-1185">Reference proteome</keyword>
<comment type="similarity">
    <text evidence="6">Belongs to the protein kinase superfamily.</text>
</comment>
<dbReference type="InterPro" id="IPR011009">
    <property type="entry name" value="Kinase-like_dom_sf"/>
</dbReference>
<dbReference type="PROSITE" id="PS00108">
    <property type="entry name" value="PROTEIN_KINASE_ST"/>
    <property type="match status" value="1"/>
</dbReference>
<evidence type="ECO:0000313" key="9">
    <source>
        <dbReference type="Proteomes" id="UP000235145"/>
    </source>
</evidence>
<name>A0A9R1VHT7_LACSA</name>
<evidence type="ECO:0000256" key="3">
    <source>
        <dbReference type="ARBA" id="ARBA00022777"/>
    </source>
</evidence>
<evidence type="ECO:0000313" key="8">
    <source>
        <dbReference type="EMBL" id="KAJ0206353.1"/>
    </source>
</evidence>
<organism evidence="8 9">
    <name type="scientific">Lactuca sativa</name>
    <name type="common">Garden lettuce</name>
    <dbReference type="NCBI Taxonomy" id="4236"/>
    <lineage>
        <taxon>Eukaryota</taxon>
        <taxon>Viridiplantae</taxon>
        <taxon>Streptophyta</taxon>
        <taxon>Embryophyta</taxon>
        <taxon>Tracheophyta</taxon>
        <taxon>Spermatophyta</taxon>
        <taxon>Magnoliopsida</taxon>
        <taxon>eudicotyledons</taxon>
        <taxon>Gunneridae</taxon>
        <taxon>Pentapetalae</taxon>
        <taxon>asterids</taxon>
        <taxon>campanulids</taxon>
        <taxon>Asterales</taxon>
        <taxon>Asteraceae</taxon>
        <taxon>Cichorioideae</taxon>
        <taxon>Cichorieae</taxon>
        <taxon>Lactucinae</taxon>
        <taxon>Lactuca</taxon>
    </lineage>
</organism>
<sequence>MTTTPNWVRGLCIGRGSFGTVSFAVDKSDGGVFAVKSVKQNSERFSQALENEIRILRSLTSPYVVGYRGDDVTSEKENSPVVYRNLHMEYMPGGTVADLAKHGEDVTVRSYTRCIVSALKYIHERNIVHCDVKGKNVLVGVIPGEAKLADFGSAVEFGGAPVSGTRGSPLWMAPEVVRGECQGPESDVWSLGCTVIEMVTGKPAWEDRGVDTLFQIGYSDELPHLPGHFSDELHDFLNKCLRRDPSERWTCDQLLRHPFLLSCSSSSSSSSEFMDRKWSPRCVFDWSDTNFSDGETSEIENTTTNLNSSNGVRRIATLASNSSANWESDGWEVVRNANAAVTTTEFSEEDENLTTTAAETAETWPEYSFSAANNEGERIREYRDSSNGSFQFHNDHQCTRNYAQGTSGGCSSRDTDNNYSCCILLFSY</sequence>
<evidence type="ECO:0000256" key="2">
    <source>
        <dbReference type="ARBA" id="ARBA00022741"/>
    </source>
</evidence>
<dbReference type="GO" id="GO:0004674">
    <property type="term" value="F:protein serine/threonine kinase activity"/>
    <property type="evidence" value="ECO:0007669"/>
    <property type="project" value="UniProtKB-KW"/>
</dbReference>
<dbReference type="InterPro" id="IPR000719">
    <property type="entry name" value="Prot_kinase_dom"/>
</dbReference>
<gene>
    <name evidence="8" type="ORF">LSAT_V11C500291970</name>
</gene>
<dbReference type="Proteomes" id="UP000235145">
    <property type="component" value="Unassembled WGS sequence"/>
</dbReference>
<evidence type="ECO:0000259" key="7">
    <source>
        <dbReference type="PROSITE" id="PS50011"/>
    </source>
</evidence>
<keyword evidence="6" id="KW-0723">Serine/threonine-protein kinase</keyword>
<feature type="binding site" evidence="5">
    <location>
        <position position="36"/>
    </location>
    <ligand>
        <name>ATP</name>
        <dbReference type="ChEBI" id="CHEBI:30616"/>
    </ligand>
</feature>
<keyword evidence="3" id="KW-0418">Kinase</keyword>
<dbReference type="GO" id="GO:0005524">
    <property type="term" value="F:ATP binding"/>
    <property type="evidence" value="ECO:0007669"/>
    <property type="project" value="UniProtKB-UniRule"/>
</dbReference>
<dbReference type="PROSITE" id="PS00107">
    <property type="entry name" value="PROTEIN_KINASE_ATP"/>
    <property type="match status" value="1"/>
</dbReference>
<evidence type="ECO:0000256" key="4">
    <source>
        <dbReference type="ARBA" id="ARBA00022840"/>
    </source>
</evidence>
<dbReference type="PROSITE" id="PS50011">
    <property type="entry name" value="PROTEIN_KINASE_DOM"/>
    <property type="match status" value="1"/>
</dbReference>
<dbReference type="InterPro" id="IPR017441">
    <property type="entry name" value="Protein_kinase_ATP_BS"/>
</dbReference>
<keyword evidence="1" id="KW-0808">Transferase</keyword>
<accession>A0A9R1VHT7</accession>